<feature type="binding site" evidence="5">
    <location>
        <begin position="122"/>
        <end position="125"/>
    </location>
    <ligand>
        <name>NAD(+)</name>
        <dbReference type="ChEBI" id="CHEBI:57540"/>
    </ligand>
</feature>
<comment type="catalytic activity">
    <reaction evidence="5">
        <text>N(6)-acetyl-L-lysyl-[protein] + NAD(+) + H2O = 2''-O-acetyl-ADP-D-ribose + nicotinamide + L-lysyl-[protein]</text>
        <dbReference type="Rhea" id="RHEA:43636"/>
        <dbReference type="Rhea" id="RHEA-COMP:9752"/>
        <dbReference type="Rhea" id="RHEA-COMP:10731"/>
        <dbReference type="ChEBI" id="CHEBI:15377"/>
        <dbReference type="ChEBI" id="CHEBI:17154"/>
        <dbReference type="ChEBI" id="CHEBI:29969"/>
        <dbReference type="ChEBI" id="CHEBI:57540"/>
        <dbReference type="ChEBI" id="CHEBI:61930"/>
        <dbReference type="ChEBI" id="CHEBI:83767"/>
        <dbReference type="EC" id="2.3.1.286"/>
    </reaction>
</comment>
<feature type="binding site" evidence="5">
    <location>
        <position position="286"/>
    </location>
    <ligand>
        <name>NAD(+)</name>
        <dbReference type="ChEBI" id="CHEBI:57540"/>
    </ligand>
</feature>
<keyword evidence="2 5" id="KW-0479">Metal-binding</keyword>
<evidence type="ECO:0000256" key="2">
    <source>
        <dbReference type="ARBA" id="ARBA00022723"/>
    </source>
</evidence>
<dbReference type="PANTHER" id="PTHR11085:SF10">
    <property type="entry name" value="NAD-DEPENDENT PROTEIN DEACYLASE SIRTUIN-5, MITOCHONDRIAL-RELATED"/>
    <property type="match status" value="1"/>
</dbReference>
<dbReference type="Proteomes" id="UP000827892">
    <property type="component" value="Chromosome X"/>
</dbReference>
<dbReference type="Gene3D" id="3.30.1600.10">
    <property type="entry name" value="SIR2/SIRT2 'Small Domain"/>
    <property type="match status" value="1"/>
</dbReference>
<dbReference type="InterPro" id="IPR003000">
    <property type="entry name" value="Sirtuin"/>
</dbReference>
<keyword evidence="4 5" id="KW-0520">NAD</keyword>
<feature type="binding site" evidence="5 6">
    <location>
        <position position="202"/>
    </location>
    <ligand>
        <name>Zn(2+)</name>
        <dbReference type="ChEBI" id="CHEBI:29105"/>
    </ligand>
</feature>
<comment type="function">
    <text evidence="5">NAD-dependent protein deacylase. Catalyzes the NAD-dependent hydrolysis of acyl groups from lysine residues.</text>
</comment>
<gene>
    <name evidence="8" type="ORF">L3Y34_013188</name>
</gene>
<dbReference type="Gene3D" id="3.40.50.1220">
    <property type="entry name" value="TPP-binding domain"/>
    <property type="match status" value="2"/>
</dbReference>
<evidence type="ECO:0000256" key="4">
    <source>
        <dbReference type="ARBA" id="ARBA00023027"/>
    </source>
</evidence>
<feature type="binding site" evidence="5 6">
    <location>
        <position position="205"/>
    </location>
    <ligand>
        <name>Zn(2+)</name>
        <dbReference type="ChEBI" id="CHEBI:29105"/>
    </ligand>
</feature>
<dbReference type="InterPro" id="IPR029035">
    <property type="entry name" value="DHS-like_NAD/FAD-binding_dom"/>
</dbReference>
<organism evidence="8 9">
    <name type="scientific">Caenorhabditis briggsae</name>
    <dbReference type="NCBI Taxonomy" id="6238"/>
    <lineage>
        <taxon>Eukaryota</taxon>
        <taxon>Metazoa</taxon>
        <taxon>Ecdysozoa</taxon>
        <taxon>Nematoda</taxon>
        <taxon>Chromadorea</taxon>
        <taxon>Rhabditida</taxon>
        <taxon>Rhabditina</taxon>
        <taxon>Rhabditomorpha</taxon>
        <taxon>Rhabditoidea</taxon>
        <taxon>Rhabditidae</taxon>
        <taxon>Peloderinae</taxon>
        <taxon>Caenorhabditis</taxon>
    </lineage>
</organism>
<evidence type="ECO:0000313" key="9">
    <source>
        <dbReference type="Proteomes" id="UP000827892"/>
    </source>
</evidence>
<feature type="domain" description="Deacetylase sirtuin-type" evidence="7">
    <location>
        <begin position="301"/>
        <end position="415"/>
    </location>
</feature>
<dbReference type="InterPro" id="IPR026590">
    <property type="entry name" value="Ssirtuin_cat_dom"/>
</dbReference>
<dbReference type="SUPFAM" id="SSF52467">
    <property type="entry name" value="DHS-like NAD/FAD-binding domain"/>
    <property type="match status" value="2"/>
</dbReference>
<keyword evidence="5" id="KW-0496">Mitochondrion</keyword>
<evidence type="ECO:0000256" key="6">
    <source>
        <dbReference type="PROSITE-ProRule" id="PRU00236"/>
    </source>
</evidence>
<name>A0AAE9CWR7_CAEBR</name>
<dbReference type="Pfam" id="PF02146">
    <property type="entry name" value="SIR2"/>
    <property type="match status" value="2"/>
</dbReference>
<protein>
    <recommendedName>
        <fullName evidence="5">NAD-dependent protein deacylase</fullName>
        <ecNumber evidence="5">2.3.1.-</ecNumber>
    </recommendedName>
    <alternativeName>
        <fullName evidence="5">Regulatory protein SIR2 homolog</fullName>
    </alternativeName>
</protein>
<evidence type="ECO:0000256" key="5">
    <source>
        <dbReference type="HAMAP-Rule" id="MF_03161"/>
    </source>
</evidence>
<feature type="binding site" evidence="5">
    <location>
        <begin position="268"/>
        <end position="270"/>
    </location>
    <ligand>
        <name>NAD(+)</name>
        <dbReference type="ChEBI" id="CHEBI:57540"/>
    </ligand>
</feature>
<keyword evidence="3 5" id="KW-0862">Zinc</keyword>
<dbReference type="PROSITE" id="PS50305">
    <property type="entry name" value="SIRTUIN"/>
    <property type="match status" value="2"/>
</dbReference>
<evidence type="ECO:0000256" key="3">
    <source>
        <dbReference type="ARBA" id="ARBA00022833"/>
    </source>
</evidence>
<dbReference type="GO" id="GO:0005759">
    <property type="term" value="C:mitochondrial matrix"/>
    <property type="evidence" value="ECO:0007669"/>
    <property type="project" value="UniProtKB-SubCell"/>
</dbReference>
<dbReference type="AlphaFoldDB" id="A0AAE9CWR7"/>
<evidence type="ECO:0000256" key="1">
    <source>
        <dbReference type="ARBA" id="ARBA00022679"/>
    </source>
</evidence>
<feature type="binding site" evidence="5 6">
    <location>
        <position position="148"/>
    </location>
    <ligand>
        <name>Zn(2+)</name>
        <dbReference type="ChEBI" id="CHEBI:29105"/>
    </ligand>
</feature>
<comment type="similarity">
    <text evidence="5">Belongs to the sirtuin family. Class II subfamily.</text>
</comment>
<feature type="domain" description="Deacetylase sirtuin-type" evidence="7">
    <location>
        <begin position="14"/>
        <end position="300"/>
    </location>
</feature>
<dbReference type="EMBL" id="CP090896">
    <property type="protein sequence ID" value="ULT84336.1"/>
    <property type="molecule type" value="Genomic_DNA"/>
</dbReference>
<comment type="cofactor">
    <cofactor evidence="5">
        <name>Zn(2+)</name>
        <dbReference type="ChEBI" id="CHEBI:29105"/>
    </cofactor>
    <text evidence="5">Binds 1 zinc ion per subunit.</text>
</comment>
<dbReference type="HAMAP" id="MF_01967">
    <property type="entry name" value="Sirtuin_ClassII"/>
    <property type="match status" value="1"/>
</dbReference>
<dbReference type="GO" id="GO:0008270">
    <property type="term" value="F:zinc ion binding"/>
    <property type="evidence" value="ECO:0007669"/>
    <property type="project" value="UniProtKB-UniRule"/>
</dbReference>
<reference evidence="8 9" key="1">
    <citation type="submission" date="2022-05" db="EMBL/GenBank/DDBJ databases">
        <title>Chromosome-level reference genomes for two strains of Caenorhabditis briggsae: an improved platform for comparative genomics.</title>
        <authorList>
            <person name="Stevens L."/>
            <person name="Andersen E.C."/>
        </authorList>
    </citation>
    <scope>NUCLEOTIDE SEQUENCE [LARGE SCALE GENOMIC DNA]</scope>
    <source>
        <strain evidence="8">QX1410_ONT</strain>
        <tissue evidence="8">Whole-organism</tissue>
    </source>
</reference>
<dbReference type="EC" id="2.3.1.-" evidence="5"/>
<comment type="caution">
    <text evidence="5 6">Lacks conserved residue(s) required for the propagation of feature annotation.</text>
</comment>
<proteinExistence type="inferred from homology"/>
<feature type="binding site" evidence="5 6">
    <location>
        <position position="151"/>
    </location>
    <ligand>
        <name>Zn(2+)</name>
        <dbReference type="ChEBI" id="CHEBI:29105"/>
    </ligand>
</feature>
<feature type="active site" description="Proton acceptor" evidence="5 6">
    <location>
        <position position="140"/>
    </location>
</feature>
<evidence type="ECO:0000313" key="8">
    <source>
        <dbReference type="EMBL" id="ULT84336.1"/>
    </source>
</evidence>
<feature type="binding site" evidence="5">
    <location>
        <begin position="242"/>
        <end position="244"/>
    </location>
    <ligand>
        <name>NAD(+)</name>
        <dbReference type="ChEBI" id="CHEBI:57540"/>
    </ligand>
</feature>
<dbReference type="GO" id="GO:0070403">
    <property type="term" value="F:NAD+ binding"/>
    <property type="evidence" value="ECO:0007669"/>
    <property type="project" value="UniProtKB-UniRule"/>
</dbReference>
<dbReference type="PANTHER" id="PTHR11085">
    <property type="entry name" value="NAD-DEPENDENT PROTEIN DEACYLASE SIRTUIN-5, MITOCHONDRIAL-RELATED"/>
    <property type="match status" value="1"/>
</dbReference>
<dbReference type="InterPro" id="IPR026587">
    <property type="entry name" value="Sirtuin_class_II"/>
</dbReference>
<accession>A0AAE9CWR7</accession>
<dbReference type="CDD" id="cd01409">
    <property type="entry name" value="SIRT4"/>
    <property type="match status" value="1"/>
</dbReference>
<evidence type="ECO:0000259" key="7">
    <source>
        <dbReference type="PROSITE" id="PS50305"/>
    </source>
</evidence>
<dbReference type="InterPro" id="IPR026591">
    <property type="entry name" value="Sirtuin_cat_small_dom_sf"/>
</dbReference>
<keyword evidence="1 5" id="KW-0808">Transferase</keyword>
<dbReference type="InterPro" id="IPR050134">
    <property type="entry name" value="NAD-dep_sirtuin_deacylases"/>
</dbReference>
<comment type="subcellular location">
    <subcellularLocation>
        <location evidence="5">Mitochondrion matrix</location>
    </subcellularLocation>
</comment>
<sequence length="415" mass="46821">MRYGMAQKYVPKAAEVCEKSLKEFISAIGNVNKLVVLTGAGISTESVPGIPDYRSKDVGLYARIAHKPIYHQDYMRSNRCRQRYWSRNFLAWPRFGQAAPNINHYSLAKWEASDRFHWLITQNVDGLHHKAGSNMVTELHGNALHVHCTTCDYTESRHDYQEKLDKANPGFKDTYVAPGEIAPDGDIILPLGTEKGFKIPECPCCGGLMKTSVTFFGDNVKMDKVNFCYEKVDQADGILALGTSLAVLSGFRFIHHAHLQKKSIFIVNIGPTRADHMATLKLDYKISDVLTMALQFVPKASDICEKSLKKFISLVGSVEKLLIVTGAGISTESGIPDYRSKNVGLYARTTQKPLYYHEFMKSIECRQSYWLRHFLSWPTTSQAAPNINHHTLANWESSEQFLWLVTQNIDGLHVK</sequence>
<dbReference type="GO" id="GO:0034979">
    <property type="term" value="F:NAD-dependent protein lysine deacetylase activity"/>
    <property type="evidence" value="ECO:0007669"/>
    <property type="project" value="UniProtKB-UniRule"/>
</dbReference>